<name>A0A0R3TC59_RODNA</name>
<evidence type="ECO:0000313" key="3">
    <source>
        <dbReference type="Proteomes" id="UP000278807"/>
    </source>
</evidence>
<dbReference type="OrthoDB" id="10464369at2759"/>
<proteinExistence type="predicted"/>
<accession>A0A0R3TC59</accession>
<reference evidence="2 3" key="2">
    <citation type="submission" date="2018-11" db="EMBL/GenBank/DDBJ databases">
        <authorList>
            <consortium name="Pathogen Informatics"/>
        </authorList>
    </citation>
    <scope>NUCLEOTIDE SEQUENCE [LARGE SCALE GENOMIC DNA]</scope>
</reference>
<evidence type="ECO:0000256" key="1">
    <source>
        <dbReference type="SAM" id="MobiDB-lite"/>
    </source>
</evidence>
<dbReference type="EMBL" id="UZAE01003422">
    <property type="protein sequence ID" value="VDO00506.1"/>
    <property type="molecule type" value="Genomic_DNA"/>
</dbReference>
<protein>
    <submittedName>
        <fullName evidence="2 4">Uncharacterized protein</fullName>
    </submittedName>
</protein>
<sequence length="113" mass="12613">MVDLPRPDCKEVLKFLDEGIGDDETHTKPENAPMSRGSSELNTAITTASSGIESMDSGIWMVKFKDDGAEEKSLEGKKRQFKKSSLLAENSSRLTDSRERKSVCLPAYHIFLF</sequence>
<evidence type="ECO:0000313" key="2">
    <source>
        <dbReference type="EMBL" id="VDO00506.1"/>
    </source>
</evidence>
<gene>
    <name evidence="2" type="ORF">HNAJ_LOCUS4646</name>
</gene>
<dbReference type="Proteomes" id="UP000278807">
    <property type="component" value="Unassembled WGS sequence"/>
</dbReference>
<feature type="region of interest" description="Disordered" evidence="1">
    <location>
        <begin position="18"/>
        <end position="42"/>
    </location>
</feature>
<dbReference type="AlphaFoldDB" id="A0A0R3TC59"/>
<organism evidence="4">
    <name type="scientific">Rodentolepis nana</name>
    <name type="common">Dwarf tapeworm</name>
    <name type="synonym">Hymenolepis nana</name>
    <dbReference type="NCBI Taxonomy" id="102285"/>
    <lineage>
        <taxon>Eukaryota</taxon>
        <taxon>Metazoa</taxon>
        <taxon>Spiralia</taxon>
        <taxon>Lophotrochozoa</taxon>
        <taxon>Platyhelminthes</taxon>
        <taxon>Cestoda</taxon>
        <taxon>Eucestoda</taxon>
        <taxon>Cyclophyllidea</taxon>
        <taxon>Hymenolepididae</taxon>
        <taxon>Rodentolepis</taxon>
    </lineage>
</organism>
<reference evidence="4" key="1">
    <citation type="submission" date="2017-02" db="UniProtKB">
        <authorList>
            <consortium name="WormBaseParasite"/>
        </authorList>
    </citation>
    <scope>IDENTIFICATION</scope>
</reference>
<dbReference type="WBParaSite" id="HNAJ_0000464801-mRNA-1">
    <property type="protein sequence ID" value="HNAJ_0000464801-mRNA-1"/>
    <property type="gene ID" value="HNAJ_0000464801"/>
</dbReference>
<evidence type="ECO:0000313" key="4">
    <source>
        <dbReference type="WBParaSite" id="HNAJ_0000464801-mRNA-1"/>
    </source>
</evidence>
<keyword evidence="3" id="KW-1185">Reference proteome</keyword>
<feature type="compositionally biased region" description="Basic and acidic residues" evidence="1">
    <location>
        <begin position="18"/>
        <end position="29"/>
    </location>
</feature>